<dbReference type="InterPro" id="IPR036866">
    <property type="entry name" value="RibonucZ/Hydroxyglut_hydro"/>
</dbReference>
<dbReference type="EMBL" id="VFPS01000001">
    <property type="protein sequence ID" value="TQN00211.1"/>
    <property type="molecule type" value="Genomic_DNA"/>
</dbReference>
<evidence type="ECO:0000313" key="4">
    <source>
        <dbReference type="Proteomes" id="UP000319804"/>
    </source>
</evidence>
<dbReference type="InterPro" id="IPR001279">
    <property type="entry name" value="Metallo-B-lactamas"/>
</dbReference>
<evidence type="ECO:0000313" key="3">
    <source>
        <dbReference type="EMBL" id="TQN00211.1"/>
    </source>
</evidence>
<dbReference type="AlphaFoldDB" id="A0A543KYQ6"/>
<organism evidence="3 4">
    <name type="scientific">Microbacterium lacticum</name>
    <dbReference type="NCBI Taxonomy" id="33885"/>
    <lineage>
        <taxon>Bacteria</taxon>
        <taxon>Bacillati</taxon>
        <taxon>Actinomycetota</taxon>
        <taxon>Actinomycetes</taxon>
        <taxon>Micrococcales</taxon>
        <taxon>Microbacteriaceae</taxon>
        <taxon>Microbacterium</taxon>
    </lineage>
</organism>
<gene>
    <name evidence="3" type="ORF">FHX68_0283</name>
</gene>
<dbReference type="PANTHER" id="PTHR43546">
    <property type="entry name" value="UPF0173 METAL-DEPENDENT HYDROLASE MJ1163-RELATED"/>
    <property type="match status" value="1"/>
</dbReference>
<sequence length="238" mass="25609">MPATASPNRAGARHGGLAGRGGEALTEAMRITKHEHACLRLELEDRLLIIDPGGYTLPLEDLHGLTAVVLTHEHPDHWTPEHLAHLRRHSPDVPVYAPAGVAAAGADVIVVEPGDTVTAGPFTMSFHGGRHAVIHESIPVVDNVGVLVNDSFYYPGDSYTLPKHADIQLLAAPVGAPWLKIGDAMDFVLAAKPHRSFATHDMTLSRIGLDMHRARLKWATEQHGGEFVALDPGDSVEM</sequence>
<feature type="domain" description="Metallo-beta-lactamase" evidence="2">
    <location>
        <begin position="35"/>
        <end position="200"/>
    </location>
</feature>
<comment type="caution">
    <text evidence="3">The sequence shown here is derived from an EMBL/GenBank/DDBJ whole genome shotgun (WGS) entry which is preliminary data.</text>
</comment>
<dbReference type="Gene3D" id="3.60.15.10">
    <property type="entry name" value="Ribonuclease Z/Hydroxyacylglutathione hydrolase-like"/>
    <property type="match status" value="1"/>
</dbReference>
<name>A0A543KYQ6_9MICO</name>
<evidence type="ECO:0000256" key="1">
    <source>
        <dbReference type="SAM" id="MobiDB-lite"/>
    </source>
</evidence>
<feature type="region of interest" description="Disordered" evidence="1">
    <location>
        <begin position="1"/>
        <end position="21"/>
    </location>
</feature>
<dbReference type="PANTHER" id="PTHR43546:SF3">
    <property type="entry name" value="UPF0173 METAL-DEPENDENT HYDROLASE MJ1163"/>
    <property type="match status" value="1"/>
</dbReference>
<dbReference type="SUPFAM" id="SSF56281">
    <property type="entry name" value="Metallo-hydrolase/oxidoreductase"/>
    <property type="match status" value="1"/>
</dbReference>
<dbReference type="Pfam" id="PF13483">
    <property type="entry name" value="Lactamase_B_3"/>
    <property type="match status" value="1"/>
</dbReference>
<dbReference type="SMART" id="SM00849">
    <property type="entry name" value="Lactamase_B"/>
    <property type="match status" value="1"/>
</dbReference>
<dbReference type="InterPro" id="IPR050114">
    <property type="entry name" value="UPF0173_UPF0282_UlaG_hydrolase"/>
</dbReference>
<reference evidence="3 4" key="1">
    <citation type="submission" date="2019-06" db="EMBL/GenBank/DDBJ databases">
        <title>Sequencing the genomes of 1000 actinobacteria strains.</title>
        <authorList>
            <person name="Klenk H.-P."/>
        </authorList>
    </citation>
    <scope>NUCLEOTIDE SEQUENCE [LARGE SCALE GENOMIC DNA]</scope>
    <source>
        <strain evidence="3 4">DSM 20427</strain>
    </source>
</reference>
<proteinExistence type="predicted"/>
<keyword evidence="4" id="KW-1185">Reference proteome</keyword>
<dbReference type="Proteomes" id="UP000319804">
    <property type="component" value="Unassembled WGS sequence"/>
</dbReference>
<protein>
    <submittedName>
        <fullName evidence="3">L-ascorbate metabolism protein UlaG (Beta-lactamase superfamily)</fullName>
    </submittedName>
</protein>
<evidence type="ECO:0000259" key="2">
    <source>
        <dbReference type="SMART" id="SM00849"/>
    </source>
</evidence>
<accession>A0A543KYQ6</accession>